<reference evidence="1" key="2">
    <citation type="submission" date="2020-11" db="EMBL/GenBank/DDBJ databases">
        <authorList>
            <person name="McCartney M.A."/>
            <person name="Auch B."/>
            <person name="Kono T."/>
            <person name="Mallez S."/>
            <person name="Becker A."/>
            <person name="Gohl D.M."/>
            <person name="Silverstein K.A.T."/>
            <person name="Koren S."/>
            <person name="Bechman K.B."/>
            <person name="Herman A."/>
            <person name="Abrahante J.E."/>
            <person name="Garbe J."/>
        </authorList>
    </citation>
    <scope>NUCLEOTIDE SEQUENCE</scope>
    <source>
        <strain evidence="1">Duluth1</strain>
        <tissue evidence="1">Whole animal</tissue>
    </source>
</reference>
<sequence length="158" mass="18803">MRVEDQKTNVLKKFHEYWTLNLTSRVLTRYFYSHIKLPNPWRPSIRRTNVLTKFHVDWNINVTSGVLTIFHYKKNCHAPWCPYVIVKNTLTTFHDDWTINVTPRVLTRKTATLPGSHFHEDWTINVDLRMFNNSHILKTAPSPCDHVFQPTETIFEHS</sequence>
<gene>
    <name evidence="1" type="ORF">DPMN_194689</name>
</gene>
<dbReference type="EMBL" id="JAIWYP010000094">
    <property type="protein sequence ID" value="KAH3689794.1"/>
    <property type="molecule type" value="Genomic_DNA"/>
</dbReference>
<protein>
    <submittedName>
        <fullName evidence="1">Uncharacterized protein</fullName>
    </submittedName>
</protein>
<comment type="caution">
    <text evidence="1">The sequence shown here is derived from an EMBL/GenBank/DDBJ whole genome shotgun (WGS) entry which is preliminary data.</text>
</comment>
<proteinExistence type="predicted"/>
<name>A0A9D3XWJ5_DREPO</name>
<organism evidence="1 2">
    <name type="scientific">Dreissena polymorpha</name>
    <name type="common">Zebra mussel</name>
    <name type="synonym">Mytilus polymorpha</name>
    <dbReference type="NCBI Taxonomy" id="45954"/>
    <lineage>
        <taxon>Eukaryota</taxon>
        <taxon>Metazoa</taxon>
        <taxon>Spiralia</taxon>
        <taxon>Lophotrochozoa</taxon>
        <taxon>Mollusca</taxon>
        <taxon>Bivalvia</taxon>
        <taxon>Autobranchia</taxon>
        <taxon>Heteroconchia</taxon>
        <taxon>Euheterodonta</taxon>
        <taxon>Imparidentia</taxon>
        <taxon>Neoheterodontei</taxon>
        <taxon>Myida</taxon>
        <taxon>Dreissenoidea</taxon>
        <taxon>Dreissenidae</taxon>
        <taxon>Dreissena</taxon>
    </lineage>
</organism>
<evidence type="ECO:0000313" key="2">
    <source>
        <dbReference type="Proteomes" id="UP000828390"/>
    </source>
</evidence>
<evidence type="ECO:0000313" key="1">
    <source>
        <dbReference type="EMBL" id="KAH3689794.1"/>
    </source>
</evidence>
<keyword evidence="2" id="KW-1185">Reference proteome</keyword>
<accession>A0A9D3XWJ5</accession>
<reference evidence="1" key="1">
    <citation type="journal article" date="2019" name="bioRxiv">
        <title>The Genome of the Zebra Mussel, Dreissena polymorpha: A Resource for Invasive Species Research.</title>
        <authorList>
            <person name="McCartney M.A."/>
            <person name="Auch B."/>
            <person name="Kono T."/>
            <person name="Mallez S."/>
            <person name="Zhang Y."/>
            <person name="Obille A."/>
            <person name="Becker A."/>
            <person name="Abrahante J.E."/>
            <person name="Garbe J."/>
            <person name="Badalamenti J.P."/>
            <person name="Herman A."/>
            <person name="Mangelson H."/>
            <person name="Liachko I."/>
            <person name="Sullivan S."/>
            <person name="Sone E.D."/>
            <person name="Koren S."/>
            <person name="Silverstein K.A.T."/>
            <person name="Beckman K.B."/>
            <person name="Gohl D.M."/>
        </authorList>
    </citation>
    <scope>NUCLEOTIDE SEQUENCE</scope>
    <source>
        <strain evidence="1">Duluth1</strain>
        <tissue evidence="1">Whole animal</tissue>
    </source>
</reference>
<dbReference type="AlphaFoldDB" id="A0A9D3XWJ5"/>
<dbReference type="Proteomes" id="UP000828390">
    <property type="component" value="Unassembled WGS sequence"/>
</dbReference>